<keyword evidence="2" id="KW-1185">Reference proteome</keyword>
<protein>
    <submittedName>
        <fullName evidence="1">Uncharacterized protein</fullName>
    </submittedName>
</protein>
<accession>A0A916QF28</accession>
<dbReference type="AlphaFoldDB" id="A0A916QF28"/>
<evidence type="ECO:0000313" key="1">
    <source>
        <dbReference type="EMBL" id="GFR38444.1"/>
    </source>
</evidence>
<proteinExistence type="predicted"/>
<comment type="caution">
    <text evidence="1">The sequence shown here is derived from an EMBL/GenBank/DDBJ whole genome shotgun (WGS) entry which is preliminary data.</text>
</comment>
<evidence type="ECO:0000313" key="2">
    <source>
        <dbReference type="Proteomes" id="UP000654993"/>
    </source>
</evidence>
<name>A0A916QF28_9BACL</name>
<dbReference type="Proteomes" id="UP000654993">
    <property type="component" value="Unassembled WGS sequence"/>
</dbReference>
<dbReference type="EMBL" id="BMAQ01000019">
    <property type="protein sequence ID" value="GFR38444.1"/>
    <property type="molecule type" value="Genomic_DNA"/>
</dbReference>
<organism evidence="1 2">
    <name type="scientific">Insulibacter thermoxylanivorax</name>
    <dbReference type="NCBI Taxonomy" id="2749268"/>
    <lineage>
        <taxon>Bacteria</taxon>
        <taxon>Bacillati</taxon>
        <taxon>Bacillota</taxon>
        <taxon>Bacilli</taxon>
        <taxon>Bacillales</taxon>
        <taxon>Paenibacillaceae</taxon>
        <taxon>Insulibacter</taxon>
    </lineage>
</organism>
<sequence length="53" mass="5591">MHLEIHTTCEYNGLRAPLELLCYNGVCRAKMGIAGLGADLASELGCLNGNLGI</sequence>
<reference evidence="1" key="2">
    <citation type="journal article" date="2021" name="Data Brief">
        <title>Draft genome sequence data of the facultative, thermophilic, xylanolytic bacterium Paenibacillus sp. strain DA-C8.</title>
        <authorList>
            <person name="Chhe C."/>
            <person name="Uke A."/>
            <person name="Baramee S."/>
            <person name="Ungkulpasvich U."/>
            <person name="Tachaapaikoon C."/>
            <person name="Pason P."/>
            <person name="Waeonukul R."/>
            <person name="Ratanakhanokchai K."/>
            <person name="Kosugi A."/>
        </authorList>
    </citation>
    <scope>NUCLEOTIDE SEQUENCE</scope>
    <source>
        <strain evidence="1">DA-C8</strain>
    </source>
</reference>
<reference evidence="1" key="1">
    <citation type="submission" date="2020-08" db="EMBL/GenBank/DDBJ databases">
        <authorList>
            <person name="Uke A."/>
            <person name="Chhe C."/>
            <person name="Baramee S."/>
            <person name="Kosugi A."/>
        </authorList>
    </citation>
    <scope>NUCLEOTIDE SEQUENCE</scope>
    <source>
        <strain evidence="1">DA-C8</strain>
    </source>
</reference>
<gene>
    <name evidence="1" type="ORF">PRECH8_17400</name>
</gene>